<reference evidence="6 7" key="1">
    <citation type="submission" date="2017-04" db="EMBL/GenBank/DDBJ databases">
        <authorList>
            <person name="Afonso C.L."/>
            <person name="Miller P.J."/>
            <person name="Scott M.A."/>
            <person name="Spackman E."/>
            <person name="Goraichik I."/>
            <person name="Dimitrov K.M."/>
            <person name="Suarez D.L."/>
            <person name="Swayne D.E."/>
        </authorList>
    </citation>
    <scope>NUCLEOTIDE SEQUENCE [LARGE SCALE GENOMIC DNA]</scope>
    <source>
        <strain evidence="6 7">USBA 355</strain>
    </source>
</reference>
<accession>A0A1Y6CD77</accession>
<dbReference type="GO" id="GO:0003700">
    <property type="term" value="F:DNA-binding transcription factor activity"/>
    <property type="evidence" value="ECO:0007669"/>
    <property type="project" value="TreeGrafter"/>
</dbReference>
<dbReference type="CDD" id="cd00093">
    <property type="entry name" value="HTH_XRE"/>
    <property type="match status" value="1"/>
</dbReference>
<protein>
    <recommendedName>
        <fullName evidence="5">HTH cro/C1-type domain-containing protein</fullName>
    </recommendedName>
</protein>
<keyword evidence="7" id="KW-1185">Reference proteome</keyword>
<comment type="similarity">
    <text evidence="1">Belongs to the short-chain fatty acyl-CoA assimilation regulator (ScfR) family.</text>
</comment>
<dbReference type="InterPro" id="IPR010982">
    <property type="entry name" value="Lambda_DNA-bd_dom_sf"/>
</dbReference>
<proteinExistence type="inferred from homology"/>
<dbReference type="AlphaFoldDB" id="A0A1Y6CD77"/>
<organism evidence="6 7">
    <name type="scientific">Tistlia consotensis USBA 355</name>
    <dbReference type="NCBI Taxonomy" id="560819"/>
    <lineage>
        <taxon>Bacteria</taxon>
        <taxon>Pseudomonadati</taxon>
        <taxon>Pseudomonadota</taxon>
        <taxon>Alphaproteobacteria</taxon>
        <taxon>Rhodospirillales</taxon>
        <taxon>Rhodovibrionaceae</taxon>
        <taxon>Tistlia</taxon>
    </lineage>
</organism>
<dbReference type="Proteomes" id="UP000192917">
    <property type="component" value="Unassembled WGS sequence"/>
</dbReference>
<dbReference type="Pfam" id="PF06114">
    <property type="entry name" value="Peptidase_M78"/>
    <property type="match status" value="1"/>
</dbReference>
<evidence type="ECO:0000256" key="2">
    <source>
        <dbReference type="ARBA" id="ARBA00023015"/>
    </source>
</evidence>
<dbReference type="InterPro" id="IPR010359">
    <property type="entry name" value="IrrE_HExxH"/>
</dbReference>
<dbReference type="PROSITE" id="PS50943">
    <property type="entry name" value="HTH_CROC1"/>
    <property type="match status" value="1"/>
</dbReference>
<feature type="domain" description="HTH cro/C1-type" evidence="5">
    <location>
        <begin position="10"/>
        <end position="64"/>
    </location>
</feature>
<evidence type="ECO:0000256" key="4">
    <source>
        <dbReference type="ARBA" id="ARBA00023163"/>
    </source>
</evidence>
<dbReference type="PANTHER" id="PTHR46797">
    <property type="entry name" value="HTH-TYPE TRANSCRIPTIONAL REGULATOR"/>
    <property type="match status" value="1"/>
</dbReference>
<evidence type="ECO:0000256" key="1">
    <source>
        <dbReference type="ARBA" id="ARBA00007227"/>
    </source>
</evidence>
<dbReference type="GO" id="GO:0005829">
    <property type="term" value="C:cytosol"/>
    <property type="evidence" value="ECO:0007669"/>
    <property type="project" value="TreeGrafter"/>
</dbReference>
<dbReference type="InterPro" id="IPR018653">
    <property type="entry name" value="ScfR_C"/>
</dbReference>
<dbReference type="InterPro" id="IPR001387">
    <property type="entry name" value="Cro/C1-type_HTH"/>
</dbReference>
<dbReference type="RefSeq" id="WP_085124670.1">
    <property type="nucleotide sequence ID" value="NZ_FWZX01000020.1"/>
</dbReference>
<dbReference type="EMBL" id="FWZX01000020">
    <property type="protein sequence ID" value="SMF55353.1"/>
    <property type="molecule type" value="Genomic_DNA"/>
</dbReference>
<dbReference type="Gene3D" id="1.10.260.40">
    <property type="entry name" value="lambda repressor-like DNA-binding domains"/>
    <property type="match status" value="1"/>
</dbReference>
<keyword evidence="4" id="KW-0804">Transcription</keyword>
<dbReference type="Pfam" id="PF09856">
    <property type="entry name" value="ScfRs"/>
    <property type="match status" value="1"/>
</dbReference>
<keyword evidence="2" id="KW-0805">Transcription regulation</keyword>
<dbReference type="SMART" id="SM00530">
    <property type="entry name" value="HTH_XRE"/>
    <property type="match status" value="1"/>
</dbReference>
<dbReference type="SUPFAM" id="SSF47413">
    <property type="entry name" value="lambda repressor-like DNA-binding domains"/>
    <property type="match status" value="1"/>
</dbReference>
<dbReference type="STRING" id="560819.SAMN05428998_12050"/>
<evidence type="ECO:0000313" key="7">
    <source>
        <dbReference type="Proteomes" id="UP000192917"/>
    </source>
</evidence>
<evidence type="ECO:0000313" key="6">
    <source>
        <dbReference type="EMBL" id="SMF55353.1"/>
    </source>
</evidence>
<keyword evidence="3" id="KW-0238">DNA-binding</keyword>
<evidence type="ECO:0000256" key="3">
    <source>
        <dbReference type="ARBA" id="ARBA00023125"/>
    </source>
</evidence>
<gene>
    <name evidence="6" type="ORF">SAMN05428998_12050</name>
</gene>
<name>A0A1Y6CD77_9PROT</name>
<dbReference type="Pfam" id="PF01381">
    <property type="entry name" value="HTH_3"/>
    <property type="match status" value="1"/>
</dbReference>
<dbReference type="GO" id="GO:0003677">
    <property type="term" value="F:DNA binding"/>
    <property type="evidence" value="ECO:0007669"/>
    <property type="project" value="UniProtKB-KW"/>
</dbReference>
<dbReference type="PANTHER" id="PTHR46797:SF23">
    <property type="entry name" value="HTH-TYPE TRANSCRIPTIONAL REGULATOR SUTR"/>
    <property type="match status" value="1"/>
</dbReference>
<evidence type="ECO:0000259" key="5">
    <source>
        <dbReference type="PROSITE" id="PS50943"/>
    </source>
</evidence>
<sequence>MTRQMAGFRIRERRRELGLSQVAAAAEIGISASYLNLIEHNKRPIAGGLLRRIAEVLGLESDALTGASERRLVDDLVELAADPLVRALPGGRDLDERAAGDLVGRHPGWAQALLGLHRAHREQSLAVSALSERLQRDPFLRDSLHQILGQIATLRSTAEILQSVEDLEPEARRRFTEIVAEESLRLSGVAQGLADFLGSGQADTRPVTAGEEVDDFIIERGNYFEALEAAADELRQALRGRGDTPMSSLIDYLGSRFDVDVVSRPPHEVVRAAESGYRNLCHFDAAARTLVFLDNASISTRRFQLARLAAELGWRERLERETDDPRLPSDAARAQAFRALASYVASALLLPYERFHADAEQARYDVEILRQRYDASFEQVCHRLVTLRRPGREGVPFAFLRANPAGFTTKRFPLPGLPLTRHGHACPLWAIYGSFQTPGRVVRQLAAFPDGSRYLFIARTVTKQPATFQEQPFLHAVMLACEEIHADRTVYADGLDLAAPQTATPVGPACRLCPRPSCLHRAEAPIVSAARSLRPGDARNENVPRTAS</sequence>
<dbReference type="InterPro" id="IPR050807">
    <property type="entry name" value="TransReg_Diox_bact_type"/>
</dbReference>